<evidence type="ECO:0000313" key="1">
    <source>
        <dbReference type="EMBL" id="MCS3953502.1"/>
    </source>
</evidence>
<accession>A0A9X2UCD8</accession>
<reference evidence="1" key="1">
    <citation type="submission" date="2022-08" db="EMBL/GenBank/DDBJ databases">
        <title>Genomic Encyclopedia of Type Strains, Phase V (KMG-V): Genome sequencing to study the core and pangenomes of soil and plant-associated prokaryotes.</title>
        <authorList>
            <person name="Whitman W."/>
        </authorList>
    </citation>
    <scope>NUCLEOTIDE SEQUENCE</scope>
    <source>
        <strain evidence="1">SP2017</strain>
    </source>
</reference>
<organism evidence="1 2">
    <name type="scientific">Salinibacter ruber</name>
    <dbReference type="NCBI Taxonomy" id="146919"/>
    <lineage>
        <taxon>Bacteria</taxon>
        <taxon>Pseudomonadati</taxon>
        <taxon>Rhodothermota</taxon>
        <taxon>Rhodothermia</taxon>
        <taxon>Rhodothermales</taxon>
        <taxon>Salinibacteraceae</taxon>
        <taxon>Salinibacter</taxon>
    </lineage>
</organism>
<protein>
    <submittedName>
        <fullName evidence="1">Uncharacterized protein</fullName>
    </submittedName>
</protein>
<dbReference type="EMBL" id="JANUBB010000035">
    <property type="protein sequence ID" value="MCS3953502.1"/>
    <property type="molecule type" value="Genomic_DNA"/>
</dbReference>
<dbReference type="Proteomes" id="UP001155010">
    <property type="component" value="Unassembled WGS sequence"/>
</dbReference>
<evidence type="ECO:0000313" key="2">
    <source>
        <dbReference type="Proteomes" id="UP001155010"/>
    </source>
</evidence>
<name>A0A9X2UCD8_9BACT</name>
<sequence length="507" mass="55961">MKAALTARIAPSTRLFSVAAVWAFLGRVCLINTFNRDSSELGFLLDHPSKLAIGPLVEALVHLLAIVNPITDAANIADCDRRDTSFKEHLHGLPRQFVKEIRDLVIDVVQLFLLRLDQLIPAIRTALFAVYLRVELGLEAVLIVTKGSKLTTVDREGIPAREDSGEVLLSEIDPGNLISGRPINGLCVILSTNDKTIGGLADLDGARFFTGGPVDQNRVVSTLRRQSKHTVISERDALVRPSEYVVGFVRALRRIALPVVVVPGAGCFVELLGDLLGSLRGKHVVALTMPPSHRCFREPLVLSIYSSPVPLADRVPQIRRRARQPFKLLVALDMEFAGQVHASGLIFDILLDDLLTRFAGRADKVRAGPKGRKSMQMVELVSKNVSTGSLESMDYLVGSVSSVCLDEEMNMIGPNRKGIDLPLVLVGHFMKHLSQAVCHFVFENTRPTFRAEHEVVLHRMDGVTASAIWFFVDWHHSINRPSWPVFRERSLTLRSTSHCEGVRVSPG</sequence>
<gene>
    <name evidence="1" type="ORF">GGP83_003477</name>
</gene>
<dbReference type="AlphaFoldDB" id="A0A9X2UCD8"/>
<comment type="caution">
    <text evidence="1">The sequence shown here is derived from an EMBL/GenBank/DDBJ whole genome shotgun (WGS) entry which is preliminary data.</text>
</comment>
<proteinExistence type="predicted"/>